<evidence type="ECO:0000256" key="4">
    <source>
        <dbReference type="ARBA" id="ARBA00022723"/>
    </source>
</evidence>
<evidence type="ECO:0000256" key="1">
    <source>
        <dbReference type="ARBA" id="ARBA00001971"/>
    </source>
</evidence>
<keyword evidence="5" id="KW-0560">Oxidoreductase</keyword>
<dbReference type="GO" id="GO:0005506">
    <property type="term" value="F:iron ion binding"/>
    <property type="evidence" value="ECO:0007669"/>
    <property type="project" value="InterPro"/>
</dbReference>
<dbReference type="InterPro" id="IPR050364">
    <property type="entry name" value="Cytochrome_P450_fung"/>
</dbReference>
<evidence type="ECO:0000256" key="6">
    <source>
        <dbReference type="ARBA" id="ARBA00023004"/>
    </source>
</evidence>
<dbReference type="GO" id="GO:0020037">
    <property type="term" value="F:heme binding"/>
    <property type="evidence" value="ECO:0007669"/>
    <property type="project" value="InterPro"/>
</dbReference>
<evidence type="ECO:0000256" key="2">
    <source>
        <dbReference type="ARBA" id="ARBA00010617"/>
    </source>
</evidence>
<dbReference type="PANTHER" id="PTHR46300">
    <property type="entry name" value="P450, PUTATIVE (EUROFUNG)-RELATED-RELATED"/>
    <property type="match status" value="1"/>
</dbReference>
<comment type="similarity">
    <text evidence="2">Belongs to the cytochrome P450 family.</text>
</comment>
<dbReference type="InterPro" id="IPR002401">
    <property type="entry name" value="Cyt_P450_E_grp-I"/>
</dbReference>
<dbReference type="InterPro" id="IPR001128">
    <property type="entry name" value="Cyt_P450"/>
</dbReference>
<dbReference type="CDD" id="cd11065">
    <property type="entry name" value="CYP64-like"/>
    <property type="match status" value="1"/>
</dbReference>
<protein>
    <submittedName>
        <fullName evidence="8">Putative cytochrome p450 protein</fullName>
    </submittedName>
</protein>
<gene>
    <name evidence="8" type="ORF">UCREL1_5238</name>
</gene>
<comment type="cofactor">
    <cofactor evidence="1">
        <name>heme</name>
        <dbReference type="ChEBI" id="CHEBI:30413"/>
    </cofactor>
</comment>
<keyword evidence="4" id="KW-0479">Metal-binding</keyword>
<organism evidence="8 9">
    <name type="scientific">Eutypa lata (strain UCR-EL1)</name>
    <name type="common">Grapevine dieback disease fungus</name>
    <name type="synonym">Eutypa armeniacae</name>
    <dbReference type="NCBI Taxonomy" id="1287681"/>
    <lineage>
        <taxon>Eukaryota</taxon>
        <taxon>Fungi</taxon>
        <taxon>Dikarya</taxon>
        <taxon>Ascomycota</taxon>
        <taxon>Pezizomycotina</taxon>
        <taxon>Sordariomycetes</taxon>
        <taxon>Xylariomycetidae</taxon>
        <taxon>Xylariales</taxon>
        <taxon>Diatrypaceae</taxon>
        <taxon>Eutypa</taxon>
    </lineage>
</organism>
<dbReference type="GO" id="GO:0004497">
    <property type="term" value="F:monooxygenase activity"/>
    <property type="evidence" value="ECO:0007669"/>
    <property type="project" value="UniProtKB-KW"/>
</dbReference>
<evidence type="ECO:0000256" key="7">
    <source>
        <dbReference type="ARBA" id="ARBA00023033"/>
    </source>
</evidence>
<dbReference type="KEGG" id="ela:UCREL1_5238"/>
<evidence type="ECO:0000256" key="5">
    <source>
        <dbReference type="ARBA" id="ARBA00023002"/>
    </source>
</evidence>
<evidence type="ECO:0000256" key="3">
    <source>
        <dbReference type="ARBA" id="ARBA00022617"/>
    </source>
</evidence>
<reference evidence="9" key="1">
    <citation type="journal article" date="2013" name="Genome Announc.">
        <title>Draft genome sequence of the grapevine dieback fungus Eutypa lata UCR-EL1.</title>
        <authorList>
            <person name="Blanco-Ulate B."/>
            <person name="Rolshausen P.E."/>
            <person name="Cantu D."/>
        </authorList>
    </citation>
    <scope>NUCLEOTIDE SEQUENCE [LARGE SCALE GENOMIC DNA]</scope>
    <source>
        <strain evidence="9">UCR-EL1</strain>
    </source>
</reference>
<dbReference type="PANTHER" id="PTHR46300:SF7">
    <property type="entry name" value="P450, PUTATIVE (EUROFUNG)-RELATED"/>
    <property type="match status" value="1"/>
</dbReference>
<proteinExistence type="inferred from homology"/>
<dbReference type="Proteomes" id="UP000012174">
    <property type="component" value="Unassembled WGS sequence"/>
</dbReference>
<dbReference type="Gene3D" id="1.10.630.10">
    <property type="entry name" value="Cytochrome P450"/>
    <property type="match status" value="1"/>
</dbReference>
<dbReference type="EMBL" id="KB706360">
    <property type="protein sequence ID" value="EMR67761.1"/>
    <property type="molecule type" value="Genomic_DNA"/>
</dbReference>
<name>M7TCY9_EUTLA</name>
<evidence type="ECO:0000313" key="8">
    <source>
        <dbReference type="EMBL" id="EMR67761.1"/>
    </source>
</evidence>
<keyword evidence="6" id="KW-0408">Iron</keyword>
<keyword evidence="7" id="KW-0503">Monooxygenase</keyword>
<dbReference type="AlphaFoldDB" id="M7TCY9"/>
<dbReference type="OrthoDB" id="2789670at2759"/>
<sequence length="371" mass="42124">MGINRFKAWIYIERNLRDMPPKGAREWEHWARHRELYGPISSVTLFGTNIIIVNDGKAAIDLLEKRGGIHASRPYMVFLMELCGWFYTASSLPYGPRLRSYRQRFHRFIGTQSALARYSHVQEVEAHRFLLRVLEKPETLLEHVRTEAGAIILKMAYGYTIQPHGTDPLVVIADLALAQFSVASMPGAWLVDTIPLLKYVPDWVPGAGFKKTSKFMKQTLTEAAQKPMDFVKHQMTAGTHEPSYVSDDLEKAGGANKVTEYDEHVTKWSAASLYTGGADTSVSTMQTFFLAMLVYPEVQRKAQEEIDRVVGNGRLPTLEDRKNLPYVDAVVNEAFRWHPVVPFGLPHVPLQDDIYEGYLIPKDAIIMSNIW</sequence>
<dbReference type="InterPro" id="IPR036396">
    <property type="entry name" value="Cyt_P450_sf"/>
</dbReference>
<dbReference type="GO" id="GO:0016705">
    <property type="term" value="F:oxidoreductase activity, acting on paired donors, with incorporation or reduction of molecular oxygen"/>
    <property type="evidence" value="ECO:0007669"/>
    <property type="project" value="InterPro"/>
</dbReference>
<evidence type="ECO:0000313" key="9">
    <source>
        <dbReference type="Proteomes" id="UP000012174"/>
    </source>
</evidence>
<keyword evidence="9" id="KW-1185">Reference proteome</keyword>
<dbReference type="OMA" id="RICVHEM"/>
<dbReference type="SUPFAM" id="SSF48264">
    <property type="entry name" value="Cytochrome P450"/>
    <property type="match status" value="1"/>
</dbReference>
<dbReference type="Pfam" id="PF00067">
    <property type="entry name" value="p450"/>
    <property type="match status" value="1"/>
</dbReference>
<keyword evidence="3" id="KW-0349">Heme</keyword>
<dbReference type="PRINTS" id="PR00463">
    <property type="entry name" value="EP450I"/>
</dbReference>
<accession>M7TCY9</accession>
<dbReference type="eggNOG" id="KOG0156">
    <property type="taxonomic scope" value="Eukaryota"/>
</dbReference>
<dbReference type="HOGENOM" id="CLU_001570_2_2_1"/>